<dbReference type="RefSeq" id="WP_011416006.1">
    <property type="nucleotide sequence ID" value="NC_007759.1"/>
</dbReference>
<keyword evidence="1" id="KW-0732">Signal</keyword>
<feature type="signal peptide" evidence="1">
    <location>
        <begin position="1"/>
        <end position="22"/>
    </location>
</feature>
<gene>
    <name evidence="2" type="ORF">SYN_00148</name>
</gene>
<dbReference type="HOGENOM" id="CLU_3066980_0_0_7"/>
<dbReference type="EMBL" id="CP000252">
    <property type="protein sequence ID" value="ABC75971.1"/>
    <property type="molecule type" value="Genomic_DNA"/>
</dbReference>
<accession>Q2LYA5</accession>
<keyword evidence="3" id="KW-1185">Reference proteome</keyword>
<organism evidence="2 3">
    <name type="scientific">Syntrophus aciditrophicus (strain SB)</name>
    <dbReference type="NCBI Taxonomy" id="56780"/>
    <lineage>
        <taxon>Bacteria</taxon>
        <taxon>Pseudomonadati</taxon>
        <taxon>Thermodesulfobacteriota</taxon>
        <taxon>Syntrophia</taxon>
        <taxon>Syntrophales</taxon>
        <taxon>Syntrophaceae</taxon>
        <taxon>Syntrophus</taxon>
    </lineage>
</organism>
<dbReference type="AlphaFoldDB" id="Q2LYA5"/>
<dbReference type="KEGG" id="sat:SYN_00148"/>
<dbReference type="InParanoid" id="Q2LYA5"/>
<evidence type="ECO:0000313" key="2">
    <source>
        <dbReference type="EMBL" id="ABC75971.1"/>
    </source>
</evidence>
<name>Q2LYA5_SYNAS</name>
<feature type="chain" id="PRO_5004212363" evidence="1">
    <location>
        <begin position="23"/>
        <end position="53"/>
    </location>
</feature>
<reference evidence="2 3" key="1">
    <citation type="journal article" date="2007" name="Proc. Natl. Acad. Sci. U.S.A.">
        <title>The genome of Syntrophus aciditrophicus: life at the thermodynamic limit of microbial growth.</title>
        <authorList>
            <person name="McInerney M.J."/>
            <person name="Rohlin L."/>
            <person name="Mouttaki H."/>
            <person name="Kim U."/>
            <person name="Krupp R.S."/>
            <person name="Rios-Hernandez L."/>
            <person name="Sieber J."/>
            <person name="Struchtemeyer C.G."/>
            <person name="Bhattacharyya A."/>
            <person name="Campbell J.W."/>
            <person name="Gunsalus R.P."/>
        </authorList>
    </citation>
    <scope>NUCLEOTIDE SEQUENCE [LARGE SCALE GENOMIC DNA]</scope>
    <source>
        <strain evidence="2 3">SB</strain>
    </source>
</reference>
<dbReference type="Proteomes" id="UP000001933">
    <property type="component" value="Chromosome"/>
</dbReference>
<proteinExistence type="predicted"/>
<sequence>MKTNRLVSFFLVLFLLPAWAWAAAVNQCISCHTDDQKMKSLVKPPAIGGEGEG</sequence>
<protein>
    <submittedName>
        <fullName evidence="2">Hypothetical exported protein</fullName>
    </submittedName>
</protein>
<evidence type="ECO:0000313" key="3">
    <source>
        <dbReference type="Proteomes" id="UP000001933"/>
    </source>
</evidence>
<dbReference type="STRING" id="56780.SYN_00148"/>
<evidence type="ECO:0000256" key="1">
    <source>
        <dbReference type="SAM" id="SignalP"/>
    </source>
</evidence>